<dbReference type="EnsemblMetazoa" id="AMAM021752-RA">
    <property type="protein sequence ID" value="AMAM021752-PA"/>
    <property type="gene ID" value="AMAM021752"/>
</dbReference>
<evidence type="ECO:0000256" key="1">
    <source>
        <dbReference type="ARBA" id="ARBA00004479"/>
    </source>
</evidence>
<evidence type="ECO:0000256" key="5">
    <source>
        <dbReference type="ARBA" id="ARBA00022989"/>
    </source>
</evidence>
<reference evidence="10" key="2">
    <citation type="submission" date="2020-05" db="UniProtKB">
        <authorList>
            <consortium name="EnsemblMetazoa"/>
        </authorList>
    </citation>
    <scope>IDENTIFICATION</scope>
    <source>
        <strain evidence="10">maculatus3</strain>
    </source>
</reference>
<dbReference type="VEuPathDB" id="VectorBase:AMAM021752"/>
<dbReference type="GO" id="GO:0005245">
    <property type="term" value="F:voltage-gated calcium channel activity"/>
    <property type="evidence" value="ECO:0007669"/>
    <property type="project" value="TreeGrafter"/>
</dbReference>
<comment type="subcellular location">
    <subcellularLocation>
        <location evidence="1">Membrane</location>
        <topology evidence="1">Single-pass type I membrane protein</topology>
    </subcellularLocation>
</comment>
<keyword evidence="5" id="KW-1133">Transmembrane helix</keyword>
<dbReference type="InterPro" id="IPR051173">
    <property type="entry name" value="Ca_channel_alpha-2/delta"/>
</dbReference>
<accession>A0A182T8H5</accession>
<protein>
    <submittedName>
        <fullName evidence="10">VWA_N domain-containing protein</fullName>
    </submittedName>
</protein>
<evidence type="ECO:0000256" key="2">
    <source>
        <dbReference type="ARBA" id="ARBA00022692"/>
    </source>
</evidence>
<evidence type="ECO:0000256" key="6">
    <source>
        <dbReference type="ARBA" id="ARBA00023136"/>
    </source>
</evidence>
<keyword evidence="11" id="KW-1185">Reference proteome</keyword>
<feature type="domain" description="VWA N-terminal" evidence="9">
    <location>
        <begin position="25"/>
        <end position="132"/>
    </location>
</feature>
<reference evidence="11" key="1">
    <citation type="submission" date="2013-09" db="EMBL/GenBank/DDBJ databases">
        <title>The Genome Sequence of Anopheles maculatus species B.</title>
        <authorList>
            <consortium name="The Broad Institute Genomics Platform"/>
            <person name="Neafsey D.E."/>
            <person name="Besansky N."/>
            <person name="Howell P."/>
            <person name="Walton C."/>
            <person name="Young S.K."/>
            <person name="Zeng Q."/>
            <person name="Gargeya S."/>
            <person name="Fitzgerald M."/>
            <person name="Haas B."/>
            <person name="Abouelleil A."/>
            <person name="Allen A.W."/>
            <person name="Alvarado L."/>
            <person name="Arachchi H.M."/>
            <person name="Berlin A.M."/>
            <person name="Chapman S.B."/>
            <person name="Gainer-Dewar J."/>
            <person name="Goldberg J."/>
            <person name="Griggs A."/>
            <person name="Gujja S."/>
            <person name="Hansen M."/>
            <person name="Howarth C."/>
            <person name="Imamovic A."/>
            <person name="Ireland A."/>
            <person name="Larimer J."/>
            <person name="McCowan C."/>
            <person name="Murphy C."/>
            <person name="Pearson M."/>
            <person name="Poon T.W."/>
            <person name="Priest M."/>
            <person name="Roberts A."/>
            <person name="Saif S."/>
            <person name="Shea T."/>
            <person name="Sisk P."/>
            <person name="Sykes S."/>
            <person name="Wortman J."/>
            <person name="Nusbaum C."/>
            <person name="Birren B."/>
        </authorList>
    </citation>
    <scope>NUCLEOTIDE SEQUENCE [LARGE SCALE GENOMIC DNA]</scope>
    <source>
        <strain evidence="11">maculatus3</strain>
    </source>
</reference>
<organism evidence="10 11">
    <name type="scientific">Anopheles maculatus</name>
    <dbReference type="NCBI Taxonomy" id="74869"/>
    <lineage>
        <taxon>Eukaryota</taxon>
        <taxon>Metazoa</taxon>
        <taxon>Ecdysozoa</taxon>
        <taxon>Arthropoda</taxon>
        <taxon>Hexapoda</taxon>
        <taxon>Insecta</taxon>
        <taxon>Pterygota</taxon>
        <taxon>Neoptera</taxon>
        <taxon>Endopterygota</taxon>
        <taxon>Diptera</taxon>
        <taxon>Nematocera</taxon>
        <taxon>Culicoidea</taxon>
        <taxon>Culicidae</taxon>
        <taxon>Anophelinae</taxon>
        <taxon>Anopheles</taxon>
        <taxon>Anopheles maculatus group</taxon>
    </lineage>
</organism>
<dbReference type="AlphaFoldDB" id="A0A182T8H5"/>
<proteinExistence type="predicted"/>
<keyword evidence="2" id="KW-0812">Transmembrane</keyword>
<dbReference type="InterPro" id="IPR013608">
    <property type="entry name" value="VWA_N"/>
</dbReference>
<evidence type="ECO:0000256" key="7">
    <source>
        <dbReference type="ARBA" id="ARBA00023180"/>
    </source>
</evidence>
<feature type="region of interest" description="Disordered" evidence="8">
    <location>
        <begin position="8"/>
        <end position="32"/>
    </location>
</feature>
<evidence type="ECO:0000256" key="3">
    <source>
        <dbReference type="ARBA" id="ARBA00022729"/>
    </source>
</evidence>
<evidence type="ECO:0000256" key="8">
    <source>
        <dbReference type="SAM" id="MobiDB-lite"/>
    </source>
</evidence>
<keyword evidence="6" id="KW-0472">Membrane</keyword>
<evidence type="ECO:0000313" key="10">
    <source>
        <dbReference type="EnsemblMetazoa" id="AMAM021752-PA"/>
    </source>
</evidence>
<keyword evidence="3" id="KW-0732">Signal</keyword>
<dbReference type="Pfam" id="PF08399">
    <property type="entry name" value="VWA_N"/>
    <property type="match status" value="1"/>
</dbReference>
<evidence type="ECO:0000313" key="11">
    <source>
        <dbReference type="Proteomes" id="UP000075901"/>
    </source>
</evidence>
<sequence length="161" mass="18190">MWMTQRIMDSAEQAALSESDPESATSKSHPSGFYDARRINEYQSDGRLAEGSRQMLLRHMRRFEGYPVNISLSSVLLPAGVSLDDPETQSAIKWSSHLDPLFANNIERDSALSWQYFGSSTGFLRRFPGTAWPPETSYGSKEINDFRSEDWFIQAASSPKD</sequence>
<evidence type="ECO:0000256" key="4">
    <source>
        <dbReference type="ARBA" id="ARBA00022837"/>
    </source>
</evidence>
<keyword evidence="7" id="KW-0325">Glycoprotein</keyword>
<name>A0A182T8H5_9DIPT</name>
<dbReference type="GO" id="GO:0005891">
    <property type="term" value="C:voltage-gated calcium channel complex"/>
    <property type="evidence" value="ECO:0007669"/>
    <property type="project" value="TreeGrafter"/>
</dbReference>
<keyword evidence="4" id="KW-0106">Calcium</keyword>
<dbReference type="PANTHER" id="PTHR10166:SF37">
    <property type="entry name" value="STOLID, ISOFORM H"/>
    <property type="match status" value="1"/>
</dbReference>
<dbReference type="Proteomes" id="UP000075901">
    <property type="component" value="Unassembled WGS sequence"/>
</dbReference>
<dbReference type="PANTHER" id="PTHR10166">
    <property type="entry name" value="VOLTAGE-DEPENDENT CALCIUM CHANNEL SUBUNIT ALPHA-2/DELTA-RELATED"/>
    <property type="match status" value="1"/>
</dbReference>
<evidence type="ECO:0000259" key="9">
    <source>
        <dbReference type="Pfam" id="PF08399"/>
    </source>
</evidence>